<feature type="region of interest" description="Disordered" evidence="1">
    <location>
        <begin position="1"/>
        <end position="56"/>
    </location>
</feature>
<evidence type="ECO:0000313" key="2">
    <source>
        <dbReference type="EMBL" id="ASU33034.1"/>
    </source>
</evidence>
<dbReference type="EMBL" id="CP022743">
    <property type="protein sequence ID" value="ASU33034.1"/>
    <property type="molecule type" value="Genomic_DNA"/>
</dbReference>
<dbReference type="RefSeq" id="WP_094569549.1">
    <property type="nucleotide sequence ID" value="NZ_CP022743.1"/>
</dbReference>
<organism evidence="2 3">
    <name type="scientific">Mucilaginibacter xinganensis</name>
    <dbReference type="NCBI Taxonomy" id="1234841"/>
    <lineage>
        <taxon>Bacteria</taxon>
        <taxon>Pseudomonadati</taxon>
        <taxon>Bacteroidota</taxon>
        <taxon>Sphingobacteriia</taxon>
        <taxon>Sphingobacteriales</taxon>
        <taxon>Sphingobacteriaceae</taxon>
        <taxon>Mucilaginibacter</taxon>
    </lineage>
</organism>
<feature type="compositionally biased region" description="Basic residues" evidence="1">
    <location>
        <begin position="7"/>
        <end position="19"/>
    </location>
</feature>
<keyword evidence="3" id="KW-1185">Reference proteome</keyword>
<name>A0A223NTM9_9SPHI</name>
<proteinExistence type="predicted"/>
<accession>A0A223NTM9</accession>
<gene>
    <name evidence="2" type="ORF">MuYL_1134</name>
</gene>
<dbReference type="AlphaFoldDB" id="A0A223NTM9"/>
<dbReference type="SUPFAM" id="SSF55486">
    <property type="entry name" value="Metalloproteases ('zincins'), catalytic domain"/>
    <property type="match status" value="1"/>
</dbReference>
<evidence type="ECO:0000313" key="3">
    <source>
        <dbReference type="Proteomes" id="UP000215002"/>
    </source>
</evidence>
<reference evidence="2 3" key="1">
    <citation type="submission" date="2017-08" db="EMBL/GenBank/DDBJ databases">
        <title>Complete genome sequence of Mucilaginibacter sp. strain BJC16-A31.</title>
        <authorList>
            <consortium name="Henan University of Science and Technology"/>
            <person name="You X."/>
        </authorList>
    </citation>
    <scope>NUCLEOTIDE SEQUENCE [LARGE SCALE GENOMIC DNA]</scope>
    <source>
        <strain evidence="2 3">BJC16-A31</strain>
    </source>
</reference>
<dbReference type="KEGG" id="muc:MuYL_1134"/>
<evidence type="ECO:0000256" key="1">
    <source>
        <dbReference type="SAM" id="MobiDB-lite"/>
    </source>
</evidence>
<sequence length="499" mass="53830">METTAITRKKKGGKTKHPKQPAGTINAWEQDPGSGNQPDGGQLIQEPAPDMSATSLPTAIKNPAKAPAAGVYTPGTAEFRYWAAAASLSRGSAFWSVQLPGISWEVGKTLPVDLDHGSDLNAYYDRVGLRFFHGIVGTRTFYSGESPDVINHEQGHAVLDALKPQLWNAANLEVPAFHESFGDMSAILCAMQVPSLRHGVLAETGGSLYKSSRLSRLAEQLGWAIRQSDPSDVDADCLRNAVNSFFYRPPHTLPTYAPASALSSEPHSFSRVFTSAFFEGMANMFHITTNKDEADLLQVSVDMGKILVAGITAAKVVSAFYSQVAAHMVSAANALFPNIAYGQALKSSFIRHGIISVASSAALAKLKMTAAAAKTMTAAKDKSKDVDRMRLHVAEYDLGMDSILVHGVSEPKSFAIAGATLNVGMVTPQTDDEAAKSFFEDLLRRGRLRVVKNNVAMSPVVRPGLSETHHESHTHELQQEGSEYVLKRVRIDCGPWCGH</sequence>
<protein>
    <submittedName>
        <fullName evidence="2">Uncharacterized protein</fullName>
    </submittedName>
</protein>
<dbReference type="OrthoDB" id="178184at2"/>
<dbReference type="Proteomes" id="UP000215002">
    <property type="component" value="Chromosome"/>
</dbReference>